<dbReference type="AlphaFoldDB" id="A0A0C3MJB0"/>
<protein>
    <submittedName>
        <fullName evidence="1">Uncharacterized protein</fullName>
    </submittedName>
</protein>
<dbReference type="Proteomes" id="UP000031980">
    <property type="component" value="Unassembled WGS sequence"/>
</dbReference>
<dbReference type="EMBL" id="JPIT01000008">
    <property type="protein sequence ID" value="KIO46859.1"/>
    <property type="molecule type" value="Genomic_DNA"/>
</dbReference>
<dbReference type="InterPro" id="IPR007922">
    <property type="entry name" value="DciA-like"/>
</dbReference>
<name>A0A0C3MJB0_9PORP</name>
<evidence type="ECO:0000313" key="4">
    <source>
        <dbReference type="Proteomes" id="UP000031980"/>
    </source>
</evidence>
<dbReference type="RefSeq" id="WP_041502279.1">
    <property type="nucleotide sequence ID" value="NZ_JPIT01000008.1"/>
</dbReference>
<dbReference type="PANTHER" id="PTHR36456:SF1">
    <property type="entry name" value="UPF0232 PROTEIN SCO3875"/>
    <property type="match status" value="1"/>
</dbReference>
<evidence type="ECO:0000313" key="3">
    <source>
        <dbReference type="Proteomes" id="UP000031937"/>
    </source>
</evidence>
<dbReference type="EMBL" id="JPIU01000025">
    <property type="protein sequence ID" value="KIO46753.1"/>
    <property type="molecule type" value="Genomic_DNA"/>
</dbReference>
<comment type="caution">
    <text evidence="1">The sequence shown here is derived from an EMBL/GenBank/DDBJ whole genome shotgun (WGS) entry which is preliminary data.</text>
</comment>
<dbReference type="PANTHER" id="PTHR36456">
    <property type="entry name" value="UPF0232 PROTEIN SCO3875"/>
    <property type="match status" value="1"/>
</dbReference>
<organism evidence="1 4">
    <name type="scientific">Sanguibacteroides justesenii</name>
    <dbReference type="NCBI Taxonomy" id="1547597"/>
    <lineage>
        <taxon>Bacteria</taxon>
        <taxon>Pseudomonadati</taxon>
        <taxon>Bacteroidota</taxon>
        <taxon>Bacteroidia</taxon>
        <taxon>Bacteroidales</taxon>
        <taxon>Porphyromonadaceae</taxon>
        <taxon>Sanguibacteroides</taxon>
    </lineage>
</organism>
<evidence type="ECO:0000313" key="1">
    <source>
        <dbReference type="EMBL" id="KIO46753.1"/>
    </source>
</evidence>
<dbReference type="OrthoDB" id="9796545at2"/>
<dbReference type="Pfam" id="PF05258">
    <property type="entry name" value="DciA"/>
    <property type="match status" value="1"/>
</dbReference>
<gene>
    <name evidence="1" type="ORF">BA92_02520</name>
    <name evidence="2" type="ORF">IE90_02230</name>
</gene>
<proteinExistence type="predicted"/>
<keyword evidence="4" id="KW-1185">Reference proteome</keyword>
<accession>A0A0C3MJB0</accession>
<reference evidence="1 4" key="1">
    <citation type="submission" date="2014-07" db="EMBL/GenBank/DDBJ databases">
        <title>Porphyromonadaceae bacterium OUH 308042 = ATCC BAA-2681 = DSM 28342 draft genome.</title>
        <authorList>
            <person name="Sydenham T.V."/>
            <person name="Hasman H."/>
            <person name="Justensen U.S."/>
        </authorList>
    </citation>
    <scope>NUCLEOTIDE SEQUENCE [LARGE SCALE GENOMIC DNA]</scope>
    <source>
        <strain evidence="1 4">OUH 308042</strain>
    </source>
</reference>
<evidence type="ECO:0000313" key="2">
    <source>
        <dbReference type="EMBL" id="KIO46859.1"/>
    </source>
</evidence>
<sequence length="88" mass="9971">MDELMRLYLKQMGLTQRFKEREVCQLWPEVVGGMIASKTKNLRMVDGKLFVSFSSSVVKNEILLVKEGLLKALNDRVGEGVVKELIVS</sequence>
<reference evidence="2 3" key="2">
    <citation type="submission" date="2014-07" db="EMBL/GenBank/DDBJ databases">
        <title>Porphyromonadaceae bacterium OUH 334697 = ATCC BAA-2682 = DSM 28341 draft genome.</title>
        <authorList>
            <person name="Sydenham T.V."/>
            <person name="Hasman H."/>
            <person name="Justesen U.S."/>
        </authorList>
    </citation>
    <scope>NUCLEOTIDE SEQUENCE [LARGE SCALE GENOMIC DNA]</scope>
    <source>
        <strain evidence="2 3">OUH 334697</strain>
    </source>
</reference>
<dbReference type="Proteomes" id="UP000031937">
    <property type="component" value="Unassembled WGS sequence"/>
</dbReference>